<proteinExistence type="inferred from homology"/>
<accession>A0AAJ7BFB1</accession>
<comment type="function">
    <text evidence="4">Reversible hydration of carbon dioxide.</text>
</comment>
<dbReference type="Pfam" id="PF00194">
    <property type="entry name" value="Carb_anhydrase"/>
    <property type="match status" value="1"/>
</dbReference>
<dbReference type="PROSITE" id="PS00162">
    <property type="entry name" value="ALPHA_CA_1"/>
    <property type="match status" value="1"/>
</dbReference>
<name>A0AAJ7BFB1_CEPCN</name>
<dbReference type="GO" id="GO:0008270">
    <property type="term" value="F:zinc ion binding"/>
    <property type="evidence" value="ECO:0007669"/>
    <property type="project" value="UniProtKB-UniRule"/>
</dbReference>
<evidence type="ECO:0000256" key="3">
    <source>
        <dbReference type="ARBA" id="ARBA00022833"/>
    </source>
</evidence>
<protein>
    <recommendedName>
        <fullName evidence="4">Carbonic anhydrase</fullName>
        <ecNumber evidence="4">4.2.1.1</ecNumber>
    </recommendedName>
</protein>
<dbReference type="Gene3D" id="3.10.200.10">
    <property type="entry name" value="Alpha carbonic anhydrase"/>
    <property type="match status" value="1"/>
</dbReference>
<evidence type="ECO:0000313" key="7">
    <source>
        <dbReference type="RefSeq" id="XP_015584685.1"/>
    </source>
</evidence>
<dbReference type="KEGG" id="ccin:107262718"/>
<sequence>MMLLYVLFIIPLTLAHSAYGDFGYSRRHQHTWAQEHKACAGKWQSPIALSSARAVALPLPAVEMIGYHNLLSGPVKLTNNGHSVALSLNKALSKKRLPFVFGGMLNKDQDYELEGLHFHWGIKNNRGSEHILNGIRFPMEMHVIHRNMKYPDLASALQHEDGLTVLGIFFQLQEEENEHLYPILRTLPNIQWINTEAELNVSITLASLMPRDTEIFYTYRGSLTTPPCSEAVTWILFPTTVPISFRQMNKFRMLSNGEEVLADNFRRLQDIGNRKVYVRRIEPYFASNVEMIDLNVESLQWYWQ</sequence>
<reference evidence="7" key="1">
    <citation type="submission" date="2025-08" db="UniProtKB">
        <authorList>
            <consortium name="RefSeq"/>
        </authorList>
    </citation>
    <scope>IDENTIFICATION</scope>
</reference>
<dbReference type="InterPro" id="IPR023561">
    <property type="entry name" value="Carbonic_anhydrase_a-class"/>
</dbReference>
<dbReference type="SUPFAM" id="SSF51069">
    <property type="entry name" value="Carbonic anhydrase"/>
    <property type="match status" value="1"/>
</dbReference>
<feature type="domain" description="Alpha-carbonic anhydrase" evidence="5">
    <location>
        <begin position="20"/>
        <end position="280"/>
    </location>
</feature>
<comment type="similarity">
    <text evidence="1 4">Belongs to the alpha-carbonic anhydrase family.</text>
</comment>
<dbReference type="PROSITE" id="PS51144">
    <property type="entry name" value="ALPHA_CA_2"/>
    <property type="match status" value="1"/>
</dbReference>
<keyword evidence="2 4" id="KW-0479">Metal-binding</keyword>
<gene>
    <name evidence="7" type="primary">LOC107262718</name>
</gene>
<dbReference type="Proteomes" id="UP000694920">
    <property type="component" value="Unplaced"/>
</dbReference>
<feature type="signal peptide" evidence="4">
    <location>
        <begin position="1"/>
        <end position="17"/>
    </location>
</feature>
<dbReference type="GO" id="GO:0005737">
    <property type="term" value="C:cytoplasm"/>
    <property type="evidence" value="ECO:0007669"/>
    <property type="project" value="TreeGrafter"/>
</dbReference>
<comment type="cofactor">
    <cofactor evidence="4">
        <name>Zn(2+)</name>
        <dbReference type="ChEBI" id="CHEBI:29105"/>
    </cofactor>
</comment>
<dbReference type="CDD" id="cd00326">
    <property type="entry name" value="alpha_CA"/>
    <property type="match status" value="1"/>
</dbReference>
<evidence type="ECO:0000256" key="1">
    <source>
        <dbReference type="ARBA" id="ARBA00010718"/>
    </source>
</evidence>
<keyword evidence="4" id="KW-0732">Signal</keyword>
<dbReference type="RefSeq" id="XP_015584685.1">
    <property type="nucleotide sequence ID" value="XM_015729199.2"/>
</dbReference>
<keyword evidence="3 4" id="KW-0862">Zinc</keyword>
<keyword evidence="6" id="KW-1185">Reference proteome</keyword>
<comment type="catalytic activity">
    <reaction evidence="4">
        <text>hydrogencarbonate + H(+) = CO2 + H2O</text>
        <dbReference type="Rhea" id="RHEA:10748"/>
        <dbReference type="ChEBI" id="CHEBI:15377"/>
        <dbReference type="ChEBI" id="CHEBI:15378"/>
        <dbReference type="ChEBI" id="CHEBI:16526"/>
        <dbReference type="ChEBI" id="CHEBI:17544"/>
        <dbReference type="EC" id="4.2.1.1"/>
    </reaction>
</comment>
<evidence type="ECO:0000256" key="4">
    <source>
        <dbReference type="RuleBase" id="RU367011"/>
    </source>
</evidence>
<dbReference type="GO" id="GO:0004089">
    <property type="term" value="F:carbonate dehydratase activity"/>
    <property type="evidence" value="ECO:0007669"/>
    <property type="project" value="UniProtKB-UniRule"/>
</dbReference>
<keyword evidence="4" id="KW-0456">Lyase</keyword>
<organism evidence="6 7">
    <name type="scientific">Cephus cinctus</name>
    <name type="common">Wheat stem sawfly</name>
    <dbReference type="NCBI Taxonomy" id="211228"/>
    <lineage>
        <taxon>Eukaryota</taxon>
        <taxon>Metazoa</taxon>
        <taxon>Ecdysozoa</taxon>
        <taxon>Arthropoda</taxon>
        <taxon>Hexapoda</taxon>
        <taxon>Insecta</taxon>
        <taxon>Pterygota</taxon>
        <taxon>Neoptera</taxon>
        <taxon>Endopterygota</taxon>
        <taxon>Hymenoptera</taxon>
        <taxon>Cephoidea</taxon>
        <taxon>Cephidae</taxon>
        <taxon>Cephus</taxon>
    </lineage>
</organism>
<dbReference type="PANTHER" id="PTHR18952:SF137">
    <property type="entry name" value="CARBONIC ANHYDRASE"/>
    <property type="match status" value="1"/>
</dbReference>
<dbReference type="InterPro" id="IPR018338">
    <property type="entry name" value="Carbonic_anhydrase_a-class_CS"/>
</dbReference>
<evidence type="ECO:0000313" key="6">
    <source>
        <dbReference type="Proteomes" id="UP000694920"/>
    </source>
</evidence>
<dbReference type="InterPro" id="IPR001148">
    <property type="entry name" value="CA_dom"/>
</dbReference>
<dbReference type="AlphaFoldDB" id="A0AAJ7BFB1"/>
<dbReference type="EC" id="4.2.1.1" evidence="4"/>
<dbReference type="SMART" id="SM01057">
    <property type="entry name" value="Carb_anhydrase"/>
    <property type="match status" value="1"/>
</dbReference>
<feature type="chain" id="PRO_5042317030" description="Carbonic anhydrase" evidence="4">
    <location>
        <begin position="18"/>
        <end position="304"/>
    </location>
</feature>
<evidence type="ECO:0000256" key="2">
    <source>
        <dbReference type="ARBA" id="ARBA00022723"/>
    </source>
</evidence>
<dbReference type="PANTHER" id="PTHR18952">
    <property type="entry name" value="CARBONIC ANHYDRASE"/>
    <property type="match status" value="1"/>
</dbReference>
<dbReference type="GeneID" id="107262718"/>
<dbReference type="InterPro" id="IPR036398">
    <property type="entry name" value="CA_dom_sf"/>
</dbReference>
<evidence type="ECO:0000259" key="5">
    <source>
        <dbReference type="PROSITE" id="PS51144"/>
    </source>
</evidence>